<dbReference type="CDD" id="cd02440">
    <property type="entry name" value="AdoMet_MTases"/>
    <property type="match status" value="1"/>
</dbReference>
<reference evidence="1" key="1">
    <citation type="submission" date="2018-05" db="EMBL/GenBank/DDBJ databases">
        <authorList>
            <person name="Lanie J.A."/>
            <person name="Ng W.-L."/>
            <person name="Kazmierczak K.M."/>
            <person name="Andrzejewski T.M."/>
            <person name="Davidsen T.M."/>
            <person name="Wayne K.J."/>
            <person name="Tettelin H."/>
            <person name="Glass J.I."/>
            <person name="Rusch D."/>
            <person name="Podicherti R."/>
            <person name="Tsui H.-C.T."/>
            <person name="Winkler M.E."/>
        </authorList>
    </citation>
    <scope>NUCLEOTIDE SEQUENCE</scope>
</reference>
<dbReference type="SUPFAM" id="SSF53335">
    <property type="entry name" value="S-adenosyl-L-methionine-dependent methyltransferases"/>
    <property type="match status" value="1"/>
</dbReference>
<feature type="non-terminal residue" evidence="1">
    <location>
        <position position="1"/>
    </location>
</feature>
<gene>
    <name evidence="1" type="ORF">METZ01_LOCUS462099</name>
</gene>
<dbReference type="Gene3D" id="3.40.50.150">
    <property type="entry name" value="Vaccinia Virus protein VP39"/>
    <property type="match status" value="1"/>
</dbReference>
<evidence type="ECO:0000313" key="1">
    <source>
        <dbReference type="EMBL" id="SVE09245.1"/>
    </source>
</evidence>
<dbReference type="AlphaFoldDB" id="A0A383APW3"/>
<dbReference type="EMBL" id="UINC01193562">
    <property type="protein sequence ID" value="SVE09245.1"/>
    <property type="molecule type" value="Genomic_DNA"/>
</dbReference>
<dbReference type="PANTHER" id="PTHR43861">
    <property type="entry name" value="TRANS-ACONITATE 2-METHYLTRANSFERASE-RELATED"/>
    <property type="match status" value="1"/>
</dbReference>
<sequence>PIFDKRKQLIGENKYNQILDFFSPNDAQNKVLDIGCGVGEVIDVFNDNGWNCEAIELNPVASEWLLKKGIKVFNDTLDNYQSEQQFDLIMAWNVVEHVTNPKEFIQKAHDLLRPGGLFVSEVPHGNSMLIDYCRSSGMDPLRILQGEQHIMLYSISAYKELHQMCGFKSTLIQTNGLDVGTIFDCSNIDVPRDAISSLQELVDSKLYGDLLRGFWIKPDVLMSAKIEFHDFVLNNRTVKQAEEIYQQRIN</sequence>
<proteinExistence type="predicted"/>
<dbReference type="Pfam" id="PF13489">
    <property type="entry name" value="Methyltransf_23"/>
    <property type="match status" value="1"/>
</dbReference>
<accession>A0A383APW3</accession>
<protein>
    <recommendedName>
        <fullName evidence="2">Methyltransferase type 11 domain-containing protein</fullName>
    </recommendedName>
</protein>
<dbReference type="InterPro" id="IPR029063">
    <property type="entry name" value="SAM-dependent_MTases_sf"/>
</dbReference>
<feature type="non-terminal residue" evidence="1">
    <location>
        <position position="250"/>
    </location>
</feature>
<organism evidence="1">
    <name type="scientific">marine metagenome</name>
    <dbReference type="NCBI Taxonomy" id="408172"/>
    <lineage>
        <taxon>unclassified sequences</taxon>
        <taxon>metagenomes</taxon>
        <taxon>ecological metagenomes</taxon>
    </lineage>
</organism>
<evidence type="ECO:0008006" key="2">
    <source>
        <dbReference type="Google" id="ProtNLM"/>
    </source>
</evidence>
<name>A0A383APW3_9ZZZZ</name>